<evidence type="ECO:0000313" key="1">
    <source>
        <dbReference type="EMBL" id="MCL7931570.1"/>
    </source>
</evidence>
<proteinExistence type="predicted"/>
<evidence type="ECO:0008006" key="3">
    <source>
        <dbReference type="Google" id="ProtNLM"/>
    </source>
</evidence>
<name>A0ABT0SUQ7_9GAMM</name>
<organism evidence="1 2">
    <name type="scientific">Halomonas llamarensis</name>
    <dbReference type="NCBI Taxonomy" id="2945104"/>
    <lineage>
        <taxon>Bacteria</taxon>
        <taxon>Pseudomonadati</taxon>
        <taxon>Pseudomonadota</taxon>
        <taxon>Gammaproteobacteria</taxon>
        <taxon>Oceanospirillales</taxon>
        <taxon>Halomonadaceae</taxon>
        <taxon>Halomonas</taxon>
    </lineage>
</organism>
<accession>A0ABT0SUQ7</accession>
<gene>
    <name evidence="1" type="ORF">M8006_16560</name>
</gene>
<dbReference type="EMBL" id="JAMJPJ010000044">
    <property type="protein sequence ID" value="MCL7931570.1"/>
    <property type="molecule type" value="Genomic_DNA"/>
</dbReference>
<sequence>MLADTRKRFRPTAFHYQRWGCELTLTFLMAKLIDWEEHWSQLEATNNVFALVVMA</sequence>
<comment type="caution">
    <text evidence="1">The sequence shown here is derived from an EMBL/GenBank/DDBJ whole genome shotgun (WGS) entry which is preliminary data.</text>
</comment>
<keyword evidence="2" id="KW-1185">Reference proteome</keyword>
<dbReference type="RefSeq" id="WP_250084149.1">
    <property type="nucleotide sequence ID" value="NZ_JAMJPJ010000044.1"/>
</dbReference>
<dbReference type="Proteomes" id="UP001165308">
    <property type="component" value="Unassembled WGS sequence"/>
</dbReference>
<protein>
    <recommendedName>
        <fullName evidence="3">Transposase</fullName>
    </recommendedName>
</protein>
<evidence type="ECO:0000313" key="2">
    <source>
        <dbReference type="Proteomes" id="UP001165308"/>
    </source>
</evidence>
<reference evidence="1" key="1">
    <citation type="submission" date="2022-05" db="EMBL/GenBank/DDBJ databases">
        <title>Halomonas geminus sp. nov. and Halomonas llamarensis sp. nov. isolated from high-altitude salars of the Atacama Desert.</title>
        <authorList>
            <person name="Hintersatz C."/>
            <person name="Rojas L.A."/>
            <person name="Wei T.-S."/>
            <person name="Kutschke S."/>
            <person name="Lehmann F."/>
            <person name="Jain R."/>
            <person name="Pollmann K."/>
        </authorList>
    </citation>
    <scope>NUCLEOTIDE SEQUENCE</scope>
    <source>
        <strain evidence="1">ATCHA</strain>
    </source>
</reference>